<dbReference type="GO" id="GO:0032259">
    <property type="term" value="P:methylation"/>
    <property type="evidence" value="ECO:0007669"/>
    <property type="project" value="UniProtKB-KW"/>
</dbReference>
<dbReference type="Pfam" id="PF08241">
    <property type="entry name" value="Methyltransf_11"/>
    <property type="match status" value="1"/>
</dbReference>
<proteinExistence type="predicted"/>
<dbReference type="InterPro" id="IPR029063">
    <property type="entry name" value="SAM-dependent_MTases_sf"/>
</dbReference>
<dbReference type="Proteomes" id="UP000315400">
    <property type="component" value="Unassembled WGS sequence"/>
</dbReference>
<dbReference type="SUPFAM" id="SSF53335">
    <property type="entry name" value="S-adenosyl-L-methionine-dependent methyltransferases"/>
    <property type="match status" value="1"/>
</dbReference>
<organism evidence="2 3">
    <name type="scientific">Spiribacter salinus</name>
    <dbReference type="NCBI Taxonomy" id="1335746"/>
    <lineage>
        <taxon>Bacteria</taxon>
        <taxon>Pseudomonadati</taxon>
        <taxon>Pseudomonadota</taxon>
        <taxon>Gammaproteobacteria</taxon>
        <taxon>Chromatiales</taxon>
        <taxon>Ectothiorhodospiraceae</taxon>
        <taxon>Spiribacter</taxon>
    </lineage>
</organism>
<keyword evidence="2" id="KW-0808">Transferase</keyword>
<feature type="domain" description="Methyltransferase type 11" evidence="1">
    <location>
        <begin position="81"/>
        <end position="128"/>
    </location>
</feature>
<dbReference type="EMBL" id="VIFK01000006">
    <property type="protein sequence ID" value="TQF00708.1"/>
    <property type="molecule type" value="Genomic_DNA"/>
</dbReference>
<evidence type="ECO:0000313" key="2">
    <source>
        <dbReference type="EMBL" id="TQF00708.1"/>
    </source>
</evidence>
<comment type="caution">
    <text evidence="2">The sequence shown here is derived from an EMBL/GenBank/DDBJ whole genome shotgun (WGS) entry which is preliminary data.</text>
</comment>
<sequence length="262" mass="29004">MAGPVQNEESALMHKLRAWFATRAGQELAERESRLLSRRLAGLYARRVLQVGAYGGGRCPTVYGDARQWVLDDWPGGPIDLQAQSEVLPLASSSVDVVVLIHQLEFTDRPHQVIREAARVLAPEGHMLVMGFNPLSLWGLRRLMAPKGAQPPWSGRYLGPWRVADWMQLLGLTPRPHEGLALLPPVPDRLRRRQAPSRVVYGQSLGAGLRWLAGVNLVMGQKRVGGVAPPAARWHQRLELIPGGLTEAGARHARRDQWHDAG</sequence>
<gene>
    <name evidence="2" type="ORF">FKY71_01965</name>
</gene>
<reference evidence="2 3" key="1">
    <citation type="submission" date="2019-06" db="EMBL/GenBank/DDBJ databases">
        <title>Metagenome assembled Genome of Spiribacter salinus SL48-SHIP from the microbial mat of Salt Lake 48 (Novosibirsk region, Russia).</title>
        <authorList>
            <person name="Shipova A."/>
            <person name="Rozanov A.S."/>
            <person name="Bryanskaya A.V."/>
            <person name="Peltek S.E."/>
        </authorList>
    </citation>
    <scope>NUCLEOTIDE SEQUENCE [LARGE SCALE GENOMIC DNA]</scope>
    <source>
        <strain evidence="2">SL48-SHIP-2</strain>
    </source>
</reference>
<dbReference type="GO" id="GO:0008757">
    <property type="term" value="F:S-adenosylmethionine-dependent methyltransferase activity"/>
    <property type="evidence" value="ECO:0007669"/>
    <property type="project" value="InterPro"/>
</dbReference>
<keyword evidence="2" id="KW-0489">Methyltransferase</keyword>
<dbReference type="STRING" id="1260251.SPISAL_06295"/>
<dbReference type="AlphaFoldDB" id="A0A540VVB4"/>
<name>A0A540VVB4_9GAMM</name>
<accession>A0A540VVB4</accession>
<protein>
    <submittedName>
        <fullName evidence="2">Methyltransferase domain-containing protein</fullName>
    </submittedName>
</protein>
<dbReference type="InterPro" id="IPR013216">
    <property type="entry name" value="Methyltransf_11"/>
</dbReference>
<evidence type="ECO:0000259" key="1">
    <source>
        <dbReference type="Pfam" id="PF08241"/>
    </source>
</evidence>
<dbReference type="Gene3D" id="3.40.50.150">
    <property type="entry name" value="Vaccinia Virus protein VP39"/>
    <property type="match status" value="1"/>
</dbReference>
<evidence type="ECO:0000313" key="3">
    <source>
        <dbReference type="Proteomes" id="UP000315400"/>
    </source>
</evidence>